<organism evidence="2 3">
    <name type="scientific">Cardiocondyla obscurior</name>
    <dbReference type="NCBI Taxonomy" id="286306"/>
    <lineage>
        <taxon>Eukaryota</taxon>
        <taxon>Metazoa</taxon>
        <taxon>Ecdysozoa</taxon>
        <taxon>Arthropoda</taxon>
        <taxon>Hexapoda</taxon>
        <taxon>Insecta</taxon>
        <taxon>Pterygota</taxon>
        <taxon>Neoptera</taxon>
        <taxon>Endopterygota</taxon>
        <taxon>Hymenoptera</taxon>
        <taxon>Apocrita</taxon>
        <taxon>Aculeata</taxon>
        <taxon>Formicoidea</taxon>
        <taxon>Formicidae</taxon>
        <taxon>Myrmicinae</taxon>
        <taxon>Cardiocondyla</taxon>
    </lineage>
</organism>
<name>A0AAW2GB81_9HYME</name>
<dbReference type="Proteomes" id="UP001430953">
    <property type="component" value="Unassembled WGS sequence"/>
</dbReference>
<dbReference type="AlphaFoldDB" id="A0AAW2GB81"/>
<feature type="region of interest" description="Disordered" evidence="1">
    <location>
        <begin position="24"/>
        <end position="43"/>
    </location>
</feature>
<accession>A0AAW2GB81</accession>
<keyword evidence="3" id="KW-1185">Reference proteome</keyword>
<evidence type="ECO:0000313" key="3">
    <source>
        <dbReference type="Proteomes" id="UP001430953"/>
    </source>
</evidence>
<sequence>MFQTTLVYFIAVVPITFKPNDLKQIPPSQVAPPTGARPDRKTQSPFFIYTKSKAIIVYKKTYLRKP</sequence>
<dbReference type="EMBL" id="JADYXP020000005">
    <property type="protein sequence ID" value="KAL0124592.1"/>
    <property type="molecule type" value="Genomic_DNA"/>
</dbReference>
<evidence type="ECO:0000313" key="2">
    <source>
        <dbReference type="EMBL" id="KAL0124592.1"/>
    </source>
</evidence>
<gene>
    <name evidence="2" type="ORF">PUN28_006446</name>
</gene>
<evidence type="ECO:0000256" key="1">
    <source>
        <dbReference type="SAM" id="MobiDB-lite"/>
    </source>
</evidence>
<protein>
    <recommendedName>
        <fullName evidence="4">ATP synthase F0 subunit 8</fullName>
    </recommendedName>
</protein>
<comment type="caution">
    <text evidence="2">The sequence shown here is derived from an EMBL/GenBank/DDBJ whole genome shotgun (WGS) entry which is preliminary data.</text>
</comment>
<evidence type="ECO:0008006" key="4">
    <source>
        <dbReference type="Google" id="ProtNLM"/>
    </source>
</evidence>
<proteinExistence type="predicted"/>
<reference evidence="2 3" key="1">
    <citation type="submission" date="2023-03" db="EMBL/GenBank/DDBJ databases">
        <title>High recombination rates correlate with genetic variation in Cardiocondyla obscurior ants.</title>
        <authorList>
            <person name="Errbii M."/>
        </authorList>
    </citation>
    <scope>NUCLEOTIDE SEQUENCE [LARGE SCALE GENOMIC DNA]</scope>
    <source>
        <strain evidence="2">Alpha-2009</strain>
        <tissue evidence="2">Whole body</tissue>
    </source>
</reference>